<proteinExistence type="predicted"/>
<keyword evidence="5" id="KW-0479">Metal-binding</keyword>
<organism evidence="6 7">
    <name type="scientific">Roseimicrobium gellanilyticum</name>
    <dbReference type="NCBI Taxonomy" id="748857"/>
    <lineage>
        <taxon>Bacteria</taxon>
        <taxon>Pseudomonadati</taxon>
        <taxon>Verrucomicrobiota</taxon>
        <taxon>Verrucomicrobiia</taxon>
        <taxon>Verrucomicrobiales</taxon>
        <taxon>Verrucomicrobiaceae</taxon>
        <taxon>Roseimicrobium</taxon>
    </lineage>
</organism>
<evidence type="ECO:0000256" key="3">
    <source>
        <dbReference type="ARBA" id="ARBA00029596"/>
    </source>
</evidence>
<sequence>MSDILASLSGLYSAVVADVLDGLGLRFQTLASHIRPLTPTQKICGRVFPARAVTVLAIPAEPYKLEIAAVDGMTRGDVLVVDAGEDRTCGFWGELLTTACLYKGVGGVVMTACTRDMWKIKELDFPIFGIGYHPADSKGRADIIEIGEPITIGGVTTKVGDYILGDEDGVVIIPGEVAEEAVKLALEKVSGENIARADLAAGVPMGEVFRKHGIL</sequence>
<evidence type="ECO:0000256" key="4">
    <source>
        <dbReference type="ARBA" id="ARBA00030169"/>
    </source>
</evidence>
<comment type="cofactor">
    <cofactor evidence="5">
        <name>Mg(2+)</name>
        <dbReference type="ChEBI" id="CHEBI:18420"/>
    </cofactor>
</comment>
<evidence type="ECO:0000313" key="6">
    <source>
        <dbReference type="EMBL" id="RBP39005.1"/>
    </source>
</evidence>
<feature type="binding site" evidence="5">
    <location>
        <position position="116"/>
    </location>
    <ligand>
        <name>Mg(2+)</name>
        <dbReference type="ChEBI" id="CHEBI:18420"/>
    </ligand>
</feature>
<dbReference type="RefSeq" id="WP_170157338.1">
    <property type="nucleotide sequence ID" value="NZ_QNRR01000010.1"/>
</dbReference>
<keyword evidence="7" id="KW-1185">Reference proteome</keyword>
<feature type="binding site" evidence="5">
    <location>
        <begin position="93"/>
        <end position="96"/>
    </location>
    <ligand>
        <name>substrate</name>
    </ligand>
</feature>
<comment type="cofactor">
    <cofactor evidence="1">
        <name>a divalent metal cation</name>
        <dbReference type="ChEBI" id="CHEBI:60240"/>
    </cofactor>
</comment>
<comment type="caution">
    <text evidence="6">The sequence shown here is derived from an EMBL/GenBank/DDBJ whole genome shotgun (WGS) entry which is preliminary data.</text>
</comment>
<dbReference type="AlphaFoldDB" id="A0A366H9X4"/>
<dbReference type="CDD" id="cd16841">
    <property type="entry name" value="RraA_family"/>
    <property type="match status" value="1"/>
</dbReference>
<evidence type="ECO:0000256" key="2">
    <source>
        <dbReference type="ARBA" id="ARBA00016549"/>
    </source>
</evidence>
<dbReference type="PANTHER" id="PTHR33254">
    <property type="entry name" value="4-HYDROXY-4-METHYL-2-OXOGLUTARATE ALDOLASE 3-RELATED"/>
    <property type="match status" value="1"/>
</dbReference>
<dbReference type="SUPFAM" id="SSF89562">
    <property type="entry name" value="RraA-like"/>
    <property type="match status" value="1"/>
</dbReference>
<feature type="binding site" evidence="5">
    <location>
        <position position="115"/>
    </location>
    <ligand>
        <name>substrate</name>
    </ligand>
</feature>
<dbReference type="Proteomes" id="UP000253426">
    <property type="component" value="Unassembled WGS sequence"/>
</dbReference>
<dbReference type="Pfam" id="PF03737">
    <property type="entry name" value="RraA-like"/>
    <property type="match status" value="1"/>
</dbReference>
<evidence type="ECO:0000256" key="5">
    <source>
        <dbReference type="PIRSR" id="PIRSR605493-1"/>
    </source>
</evidence>
<keyword evidence="5" id="KW-0460">Magnesium</keyword>
<protein>
    <recommendedName>
        <fullName evidence="2">Putative 4-hydroxy-4-methyl-2-oxoglutarate aldolase</fullName>
    </recommendedName>
    <alternativeName>
        <fullName evidence="3">Regulator of ribonuclease activity homolog</fullName>
    </alternativeName>
    <alternativeName>
        <fullName evidence="4">RraA-like protein</fullName>
    </alternativeName>
</protein>
<evidence type="ECO:0000256" key="1">
    <source>
        <dbReference type="ARBA" id="ARBA00001968"/>
    </source>
</evidence>
<gene>
    <name evidence="6" type="ORF">DES53_11028</name>
</gene>
<dbReference type="Gene3D" id="3.50.30.40">
    <property type="entry name" value="Ribonuclease E inhibitor RraA/RraA-like"/>
    <property type="match status" value="1"/>
</dbReference>
<name>A0A366H9X4_9BACT</name>
<dbReference type="EMBL" id="QNRR01000010">
    <property type="protein sequence ID" value="RBP39005.1"/>
    <property type="molecule type" value="Genomic_DNA"/>
</dbReference>
<evidence type="ECO:0000313" key="7">
    <source>
        <dbReference type="Proteomes" id="UP000253426"/>
    </source>
</evidence>
<dbReference type="InterPro" id="IPR005493">
    <property type="entry name" value="RraA/RraA-like"/>
</dbReference>
<dbReference type="InterPro" id="IPR036704">
    <property type="entry name" value="RraA/RraA-like_sf"/>
</dbReference>
<reference evidence="6 7" key="1">
    <citation type="submission" date="2018-06" db="EMBL/GenBank/DDBJ databases">
        <title>Genomic Encyclopedia of Type Strains, Phase IV (KMG-IV): sequencing the most valuable type-strain genomes for metagenomic binning, comparative biology and taxonomic classification.</title>
        <authorList>
            <person name="Goeker M."/>
        </authorList>
    </citation>
    <scope>NUCLEOTIDE SEQUENCE [LARGE SCALE GENOMIC DNA]</scope>
    <source>
        <strain evidence="6 7">DSM 25532</strain>
    </source>
</reference>
<accession>A0A366H9X4</accession>
<dbReference type="PANTHER" id="PTHR33254:SF4">
    <property type="entry name" value="4-HYDROXY-4-METHYL-2-OXOGLUTARATE ALDOLASE 3-RELATED"/>
    <property type="match status" value="1"/>
</dbReference>
<dbReference type="GO" id="GO:0046872">
    <property type="term" value="F:metal ion binding"/>
    <property type="evidence" value="ECO:0007669"/>
    <property type="project" value="UniProtKB-KW"/>
</dbReference>